<evidence type="ECO:0000313" key="7">
    <source>
        <dbReference type="Proteomes" id="UP000242525"/>
    </source>
</evidence>
<dbReference type="SMART" id="SM00739">
    <property type="entry name" value="KOW"/>
    <property type="match status" value="1"/>
</dbReference>
<keyword evidence="3" id="KW-0687">Ribonucleoprotein</keyword>
<accession>A0A0J9XJ30</accession>
<dbReference type="InterPro" id="IPR014722">
    <property type="entry name" value="Rib_uL2_dom2"/>
</dbReference>
<dbReference type="SUPFAM" id="SSF50104">
    <property type="entry name" value="Translation proteins SH3-like domain"/>
    <property type="match status" value="1"/>
</dbReference>
<comment type="similarity">
    <text evidence="1">Belongs to the universal ribosomal protein uL24 family.</text>
</comment>
<evidence type="ECO:0000256" key="3">
    <source>
        <dbReference type="ARBA" id="ARBA00023274"/>
    </source>
</evidence>
<dbReference type="InterPro" id="IPR005824">
    <property type="entry name" value="KOW"/>
</dbReference>
<keyword evidence="2 5" id="KW-0689">Ribosomal protein</keyword>
<reference evidence="6" key="2">
    <citation type="journal article" date="2020" name="Front. Microbiol.">
        <title>Phenotypic and Genetic Characterization of the Cheese Ripening Yeast Geotrichum candidum.</title>
        <authorList>
            <person name="Perkins V."/>
            <person name="Vignola S."/>
            <person name="Lessard M.H."/>
            <person name="Plante P.L."/>
            <person name="Corbeil J."/>
            <person name="Dugat-Bony E."/>
            <person name="Frenette M."/>
            <person name="Labrie S."/>
        </authorList>
    </citation>
    <scope>NUCLEOTIDE SEQUENCE</scope>
    <source>
        <strain evidence="6">LMA-70</strain>
    </source>
</reference>
<evidence type="ECO:0000313" key="6">
    <source>
        <dbReference type="EMBL" id="KAF5105167.1"/>
    </source>
</evidence>
<dbReference type="GO" id="GO:0006412">
    <property type="term" value="P:translation"/>
    <property type="evidence" value="ECO:0007669"/>
    <property type="project" value="InterPro"/>
</dbReference>
<dbReference type="OrthoDB" id="359154at2759"/>
<dbReference type="GO" id="GO:0003735">
    <property type="term" value="F:structural constituent of ribosome"/>
    <property type="evidence" value="ECO:0007669"/>
    <property type="project" value="InterPro"/>
</dbReference>
<reference evidence="5 7" key="1">
    <citation type="submission" date="2014-03" db="EMBL/GenBank/DDBJ databases">
        <authorList>
            <person name="Casaregola S."/>
        </authorList>
    </citation>
    <scope>NUCLEOTIDE SEQUENCE [LARGE SCALE GENOMIC DNA]</scope>
    <source>
        <strain evidence="5 7">CLIB 918</strain>
    </source>
</reference>
<reference evidence="6" key="3">
    <citation type="submission" date="2020-01" db="EMBL/GenBank/DDBJ databases">
        <authorList>
            <person name="Perkins V."/>
            <person name="Lessard M.-H."/>
            <person name="Dugat-Bony E."/>
            <person name="Frenette M."/>
            <person name="Labrie S."/>
        </authorList>
    </citation>
    <scope>NUCLEOTIDE SEQUENCE</scope>
    <source>
        <strain evidence="6">LMA-70</strain>
    </source>
</reference>
<name>A0A0J9XJ30_GEOCN</name>
<dbReference type="GO" id="GO:1990904">
    <property type="term" value="C:ribonucleoprotein complex"/>
    <property type="evidence" value="ECO:0007669"/>
    <property type="project" value="UniProtKB-KW"/>
</dbReference>
<dbReference type="EMBL" id="QQZK01000001">
    <property type="protein sequence ID" value="KAF5105167.1"/>
    <property type="molecule type" value="Genomic_DNA"/>
</dbReference>
<evidence type="ECO:0000256" key="1">
    <source>
        <dbReference type="ARBA" id="ARBA00010618"/>
    </source>
</evidence>
<evidence type="ECO:0000259" key="4">
    <source>
        <dbReference type="SMART" id="SM00739"/>
    </source>
</evidence>
<sequence>MSAAAAKKTASRYMRFNANRSATIQLRQQNQQNMLRKFPEFYTHQIKSHVDESLRLKDNEWKYMTGDRVQILSGPEKGRIGKVAAILKESNAVSVEGLGGTSRILIPPQAFYEGQSRPIVDAPNSIPVSNIRLVATVKEENGTEKDVAVHSVSLEGEYYDADYNQFLPVRKLTHDRSVVIPWPRPAKPLAESEFATRADVVEERTFFPKSVLEPPLPPSAVSQVRNPYSRFKRRPVITAKDLHEMTAPVMPLTPGKKKYLAAVEALKKETEPKKVKIVDPAVKKEIEDFIGAEIQKGLQKRLIEEKAALQQYQ</sequence>
<dbReference type="AlphaFoldDB" id="A0A0J9XJ30"/>
<dbReference type="CDD" id="cd06089">
    <property type="entry name" value="KOW_RPL26"/>
    <property type="match status" value="1"/>
</dbReference>
<evidence type="ECO:0000313" key="5">
    <source>
        <dbReference type="EMBL" id="CDO57304.1"/>
    </source>
</evidence>
<dbReference type="GO" id="GO:0005840">
    <property type="term" value="C:ribosome"/>
    <property type="evidence" value="ECO:0007669"/>
    <property type="project" value="UniProtKB-KW"/>
</dbReference>
<dbReference type="Proteomes" id="UP000750522">
    <property type="component" value="Unassembled WGS sequence"/>
</dbReference>
<protein>
    <submittedName>
        <fullName evidence="5">Similar to Saccharomyces cerevisiae YPL173W MRPL40 Mitochondrial ribosomal protein of the large subunit</fullName>
    </submittedName>
</protein>
<dbReference type="InterPro" id="IPR005825">
    <property type="entry name" value="Ribosomal_uL24_CS"/>
</dbReference>
<comment type="caution">
    <text evidence="5">The sequence shown here is derived from an EMBL/GenBank/DDBJ whole genome shotgun (WGS) entry which is preliminary data.</text>
</comment>
<evidence type="ECO:0000256" key="2">
    <source>
        <dbReference type="ARBA" id="ARBA00022980"/>
    </source>
</evidence>
<dbReference type="InterPro" id="IPR003256">
    <property type="entry name" value="Ribosomal_uL24"/>
</dbReference>
<dbReference type="Proteomes" id="UP000242525">
    <property type="component" value="Unassembled WGS sequence"/>
</dbReference>
<proteinExistence type="inferred from homology"/>
<dbReference type="InterPro" id="IPR041988">
    <property type="entry name" value="Ribosomal_uL24_KOW"/>
</dbReference>
<organism evidence="5 7">
    <name type="scientific">Geotrichum candidum</name>
    <name type="common">Oospora lactis</name>
    <name type="synonym">Dipodascus geotrichum</name>
    <dbReference type="NCBI Taxonomy" id="1173061"/>
    <lineage>
        <taxon>Eukaryota</taxon>
        <taxon>Fungi</taxon>
        <taxon>Dikarya</taxon>
        <taxon>Ascomycota</taxon>
        <taxon>Saccharomycotina</taxon>
        <taxon>Dipodascomycetes</taxon>
        <taxon>Dipodascales</taxon>
        <taxon>Dipodascaceae</taxon>
        <taxon>Geotrichum</taxon>
    </lineage>
</organism>
<keyword evidence="7" id="KW-1185">Reference proteome</keyword>
<dbReference type="Gene3D" id="2.30.30.30">
    <property type="match status" value="1"/>
</dbReference>
<dbReference type="Pfam" id="PF22682">
    <property type="entry name" value="Ribosomal_uL24m-like"/>
    <property type="match status" value="1"/>
</dbReference>
<dbReference type="EMBL" id="CCBN010000020">
    <property type="protein sequence ID" value="CDO57304.1"/>
    <property type="molecule type" value="Genomic_DNA"/>
</dbReference>
<dbReference type="InterPro" id="IPR008991">
    <property type="entry name" value="Translation_prot_SH3-like_sf"/>
</dbReference>
<gene>
    <name evidence="5" type="ORF">BN980_GECA20s00824g</name>
    <name evidence="6" type="ORF">DV451_000083</name>
</gene>
<dbReference type="GO" id="GO:0003723">
    <property type="term" value="F:RNA binding"/>
    <property type="evidence" value="ECO:0007669"/>
    <property type="project" value="InterPro"/>
</dbReference>
<feature type="domain" description="KOW" evidence="4">
    <location>
        <begin position="62"/>
        <end position="89"/>
    </location>
</feature>
<dbReference type="STRING" id="1173061.A0A0J9XJ30"/>
<dbReference type="PROSITE" id="PS01108">
    <property type="entry name" value="RIBOSOMAL_L24"/>
    <property type="match status" value="1"/>
</dbReference>
<dbReference type="PANTHER" id="PTHR12903">
    <property type="entry name" value="MITOCHONDRIAL RIBOSOMAL PROTEIN L24"/>
    <property type="match status" value="1"/>
</dbReference>